<dbReference type="SUPFAM" id="SSF53474">
    <property type="entry name" value="alpha/beta-Hydrolases"/>
    <property type="match status" value="1"/>
</dbReference>
<gene>
    <name evidence="1" type="ORF">PMAYCL1PPCAC_20381</name>
</gene>
<protein>
    <recommendedName>
        <fullName evidence="3">Hydrolase</fullName>
    </recommendedName>
</protein>
<dbReference type="Proteomes" id="UP001328107">
    <property type="component" value="Unassembled WGS sequence"/>
</dbReference>
<dbReference type="EMBL" id="BTRK01000004">
    <property type="protein sequence ID" value="GMR50186.1"/>
    <property type="molecule type" value="Genomic_DNA"/>
</dbReference>
<organism evidence="1 2">
    <name type="scientific">Pristionchus mayeri</name>
    <dbReference type="NCBI Taxonomy" id="1317129"/>
    <lineage>
        <taxon>Eukaryota</taxon>
        <taxon>Metazoa</taxon>
        <taxon>Ecdysozoa</taxon>
        <taxon>Nematoda</taxon>
        <taxon>Chromadorea</taxon>
        <taxon>Rhabditida</taxon>
        <taxon>Rhabditina</taxon>
        <taxon>Diplogasteromorpha</taxon>
        <taxon>Diplogasteroidea</taxon>
        <taxon>Neodiplogasteridae</taxon>
        <taxon>Pristionchus</taxon>
    </lineage>
</organism>
<evidence type="ECO:0000313" key="1">
    <source>
        <dbReference type="EMBL" id="GMR50186.1"/>
    </source>
</evidence>
<dbReference type="PANTHER" id="PTHR11005">
    <property type="entry name" value="LYSOSOMAL ACID LIPASE-RELATED"/>
    <property type="match status" value="1"/>
</dbReference>
<comment type="caution">
    <text evidence="1">The sequence shown here is derived from an EMBL/GenBank/DDBJ whole genome shotgun (WGS) entry which is preliminary data.</text>
</comment>
<sequence>MKINHFCHKKILMKCNFSQLCIGACQVMSGPSKIPINASRAPAYMSNFPAGTSTWNILHYFQMATTRRIEHFDHGPVENMRRYGQETPAAYDYSLIDVPVFHFWSKDDFMVPREDIDDTIMKTLRPELVKWIEVDGYNHFDFALALNCAEQIAEPIIAAVRSQERGMCTR</sequence>
<accession>A0AAN5CT61</accession>
<reference evidence="2" key="1">
    <citation type="submission" date="2022-10" db="EMBL/GenBank/DDBJ databases">
        <title>Genome assembly of Pristionchus species.</title>
        <authorList>
            <person name="Yoshida K."/>
            <person name="Sommer R.J."/>
        </authorList>
    </citation>
    <scope>NUCLEOTIDE SEQUENCE [LARGE SCALE GENOMIC DNA]</scope>
    <source>
        <strain evidence="2">RS5460</strain>
    </source>
</reference>
<keyword evidence="2" id="KW-1185">Reference proteome</keyword>
<evidence type="ECO:0008006" key="3">
    <source>
        <dbReference type="Google" id="ProtNLM"/>
    </source>
</evidence>
<dbReference type="Gene3D" id="3.40.50.1820">
    <property type="entry name" value="alpha/beta hydrolase"/>
    <property type="match status" value="1"/>
</dbReference>
<dbReference type="InterPro" id="IPR029058">
    <property type="entry name" value="AB_hydrolase_fold"/>
</dbReference>
<proteinExistence type="predicted"/>
<dbReference type="AlphaFoldDB" id="A0AAN5CT61"/>
<name>A0AAN5CT61_9BILA</name>
<evidence type="ECO:0000313" key="2">
    <source>
        <dbReference type="Proteomes" id="UP001328107"/>
    </source>
</evidence>